<dbReference type="Gene3D" id="2.40.30.170">
    <property type="match status" value="1"/>
</dbReference>
<dbReference type="InterPro" id="IPR058792">
    <property type="entry name" value="Beta-barrel_RND_2"/>
</dbReference>
<name>A0A3B0XQI2_9ZZZZ</name>
<dbReference type="Pfam" id="PF25876">
    <property type="entry name" value="HH_MFP_RND"/>
    <property type="match status" value="1"/>
</dbReference>
<feature type="domain" description="Multidrug resistance protein MdtA-like barrel-sandwich hybrid" evidence="4">
    <location>
        <begin position="75"/>
        <end position="192"/>
    </location>
</feature>
<dbReference type="Pfam" id="PF25967">
    <property type="entry name" value="RND-MFP_C"/>
    <property type="match status" value="1"/>
</dbReference>
<dbReference type="Gene3D" id="1.10.287.470">
    <property type="entry name" value="Helix hairpin bin"/>
    <property type="match status" value="1"/>
</dbReference>
<feature type="domain" description="Multidrug resistance protein MdtA-like alpha-helical hairpin" evidence="3">
    <location>
        <begin position="112"/>
        <end position="164"/>
    </location>
</feature>
<evidence type="ECO:0000259" key="3">
    <source>
        <dbReference type="Pfam" id="PF25876"/>
    </source>
</evidence>
<dbReference type="InterPro" id="IPR006143">
    <property type="entry name" value="RND_pump_MFP"/>
</dbReference>
<evidence type="ECO:0000259" key="6">
    <source>
        <dbReference type="Pfam" id="PF25967"/>
    </source>
</evidence>
<evidence type="ECO:0000313" key="7">
    <source>
        <dbReference type="EMBL" id="VAW66950.1"/>
    </source>
</evidence>
<dbReference type="PANTHER" id="PTHR30469">
    <property type="entry name" value="MULTIDRUG RESISTANCE PROTEIN MDTA"/>
    <property type="match status" value="1"/>
</dbReference>
<dbReference type="EMBL" id="UOFI01000089">
    <property type="protein sequence ID" value="VAW66950.1"/>
    <property type="molecule type" value="Genomic_DNA"/>
</dbReference>
<dbReference type="Pfam" id="PF25917">
    <property type="entry name" value="BSH_RND"/>
    <property type="match status" value="1"/>
</dbReference>
<dbReference type="Gene3D" id="2.40.420.20">
    <property type="match status" value="1"/>
</dbReference>
<evidence type="ECO:0000256" key="1">
    <source>
        <dbReference type="ARBA" id="ARBA00004196"/>
    </source>
</evidence>
<organism evidence="7">
    <name type="scientific">hydrothermal vent metagenome</name>
    <dbReference type="NCBI Taxonomy" id="652676"/>
    <lineage>
        <taxon>unclassified sequences</taxon>
        <taxon>metagenomes</taxon>
        <taxon>ecological metagenomes</taxon>
    </lineage>
</organism>
<dbReference type="Pfam" id="PF25954">
    <property type="entry name" value="Beta-barrel_RND_2"/>
    <property type="match status" value="1"/>
</dbReference>
<dbReference type="Gene3D" id="2.40.50.100">
    <property type="match status" value="1"/>
</dbReference>
<gene>
    <name evidence="7" type="ORF">MNBD_GAMMA09-1432</name>
</gene>
<accession>A0A3B0XQI2</accession>
<protein>
    <submittedName>
        <fullName evidence="7">Uncharacterized protein</fullName>
    </submittedName>
</protein>
<reference evidence="7" key="1">
    <citation type="submission" date="2018-06" db="EMBL/GenBank/DDBJ databases">
        <authorList>
            <person name="Zhirakovskaya E."/>
        </authorList>
    </citation>
    <scope>NUCLEOTIDE SEQUENCE</scope>
</reference>
<dbReference type="NCBIfam" id="TIGR01730">
    <property type="entry name" value="RND_mfp"/>
    <property type="match status" value="1"/>
</dbReference>
<comment type="subcellular location">
    <subcellularLocation>
        <location evidence="1">Cell envelope</location>
    </subcellularLocation>
</comment>
<dbReference type="SUPFAM" id="SSF111369">
    <property type="entry name" value="HlyD-like secretion proteins"/>
    <property type="match status" value="1"/>
</dbReference>
<keyword evidence="2" id="KW-0813">Transport</keyword>
<proteinExistence type="predicted"/>
<feature type="domain" description="Multidrug resistance protein MdtA-like C-terminal permuted SH3" evidence="6">
    <location>
        <begin position="292"/>
        <end position="355"/>
    </location>
</feature>
<evidence type="ECO:0000259" key="5">
    <source>
        <dbReference type="Pfam" id="PF25954"/>
    </source>
</evidence>
<dbReference type="InterPro" id="IPR058627">
    <property type="entry name" value="MdtA-like_C"/>
</dbReference>
<evidence type="ECO:0000256" key="2">
    <source>
        <dbReference type="ARBA" id="ARBA00022448"/>
    </source>
</evidence>
<dbReference type="InterPro" id="IPR058624">
    <property type="entry name" value="MdtA-like_HH"/>
</dbReference>
<dbReference type="InterPro" id="IPR058625">
    <property type="entry name" value="MdtA-like_BSH"/>
</dbReference>
<dbReference type="GO" id="GO:1990281">
    <property type="term" value="C:efflux pump complex"/>
    <property type="evidence" value="ECO:0007669"/>
    <property type="project" value="TreeGrafter"/>
</dbReference>
<dbReference type="GO" id="GO:0015562">
    <property type="term" value="F:efflux transmembrane transporter activity"/>
    <property type="evidence" value="ECO:0007669"/>
    <property type="project" value="TreeGrafter"/>
</dbReference>
<evidence type="ECO:0000259" key="4">
    <source>
        <dbReference type="Pfam" id="PF25917"/>
    </source>
</evidence>
<feature type="domain" description="CusB-like beta-barrel" evidence="5">
    <location>
        <begin position="223"/>
        <end position="278"/>
    </location>
</feature>
<sequence>MPQNAAILSPTGLRLLLVFLAFVSVLSACDNGAPTVKAEVVRPAKIMAVGDPLSGTQRVYPGEVEAGDRSEQAFRVGGELIKLPAKAGMRVKLGQLLAQLDPSDFQLVVDEQQARFDLAQVQFDRTEKLVKQQLIPKSDFDKAKSNLLAAKADLRLAKANLSYTELRAPFDGIISTLNVKNHENVQKNETILVVQTIQNIDISFNLSENILSRLKKGSGKKAHPTVVFDTFPGKTYETRVKEFDAEADPKTRSYKVVLTMPAPQEFIALPGMSVNVHMDFTEMMGSTSTRLVVPVEAVFSPENKSLKSKIYKVWKVDSKTMRTQAVQVNIGQIYTQGLEVTSGLQSGDKIIIAGVNFIKEGQKVKPWVKESGL</sequence>
<dbReference type="AlphaFoldDB" id="A0A3B0XQI2"/>
<dbReference type="PANTHER" id="PTHR30469:SF20">
    <property type="entry name" value="EFFLUX RND TRANSPORTER PERIPLASMIC ADAPTOR SUBUNIT"/>
    <property type="match status" value="1"/>
</dbReference>